<reference evidence="6 7" key="1">
    <citation type="submission" date="2020-12" db="EMBL/GenBank/DDBJ databases">
        <title>FDA dAtabase for Regulatory Grade micrObial Sequences (FDA-ARGOS): Supporting development and validation of Infectious Disease Dx tests.</title>
        <authorList>
            <person name="Sproer C."/>
            <person name="Gronow S."/>
            <person name="Severitt S."/>
            <person name="Schroder I."/>
            <person name="Tallon L."/>
            <person name="Sadzewicz L."/>
            <person name="Zhao X."/>
            <person name="Boylan J."/>
            <person name="Ott S."/>
            <person name="Bowen H."/>
            <person name="Vavikolanu K."/>
            <person name="Mehta A."/>
            <person name="Aluvathingal J."/>
            <person name="Nadendla S."/>
            <person name="Lowell S."/>
            <person name="Myers T."/>
            <person name="Yan Y."/>
            <person name="Sichtig H."/>
        </authorList>
    </citation>
    <scope>NUCLEOTIDE SEQUENCE [LARGE SCALE GENOMIC DNA]</scope>
    <source>
        <strain evidence="6 7">FDAARGOS_909</strain>
    </source>
</reference>
<evidence type="ECO:0000313" key="6">
    <source>
        <dbReference type="EMBL" id="QPS07270.1"/>
    </source>
</evidence>
<name>A0A7T2VY32_DELAC</name>
<feature type="signal peptide" evidence="5">
    <location>
        <begin position="1"/>
        <end position="23"/>
    </location>
</feature>
<gene>
    <name evidence="6" type="ORF">I6G66_23775</name>
</gene>
<dbReference type="AlphaFoldDB" id="A0A7T2VY32"/>
<dbReference type="InterPro" id="IPR050263">
    <property type="entry name" value="Bact_Fimbrial_Adh_Pro"/>
</dbReference>
<dbReference type="InterPro" id="IPR036937">
    <property type="entry name" value="Adhesion_dom_fimbrial_sf"/>
</dbReference>
<dbReference type="Gene3D" id="2.60.40.1090">
    <property type="entry name" value="Fimbrial-type adhesion domain"/>
    <property type="match status" value="1"/>
</dbReference>
<evidence type="ECO:0000256" key="3">
    <source>
        <dbReference type="ARBA" id="ARBA00022729"/>
    </source>
</evidence>
<dbReference type="PANTHER" id="PTHR33420:SF3">
    <property type="entry name" value="FIMBRIAL SUBUNIT ELFA"/>
    <property type="match status" value="1"/>
</dbReference>
<accession>A0A7T2VY32</accession>
<keyword evidence="4" id="KW-0281">Fimbrium</keyword>
<sequence>MKKIALLTSVAGLVMMAMNTAQAADGTINFTGEVVNTTCKVDTTIDGAAKDGVKLPNVANNQLATVGATVGRQAFALELSGCELAADANASTPVSKVAVFFEAGPNVDLVTGMLNPAAASGAGGPTVASGVQIAIVDPSNNERLRIGSAQSRFVDIDNKVGGTGRAVIRFASEYVATGPVTAGRTDTSVTYSLVYQ</sequence>
<dbReference type="SUPFAM" id="SSF49401">
    <property type="entry name" value="Bacterial adhesins"/>
    <property type="match status" value="1"/>
</dbReference>
<organism evidence="6 7">
    <name type="scientific">Delftia acidovorans</name>
    <name type="common">Pseudomonas acidovorans</name>
    <name type="synonym">Comamonas acidovorans</name>
    <dbReference type="NCBI Taxonomy" id="80866"/>
    <lineage>
        <taxon>Bacteria</taxon>
        <taxon>Pseudomonadati</taxon>
        <taxon>Pseudomonadota</taxon>
        <taxon>Betaproteobacteria</taxon>
        <taxon>Burkholderiales</taxon>
        <taxon>Comamonadaceae</taxon>
        <taxon>Delftia</taxon>
    </lineage>
</organism>
<dbReference type="InterPro" id="IPR008966">
    <property type="entry name" value="Adhesion_dom_sf"/>
</dbReference>
<comment type="similarity">
    <text evidence="2">Belongs to the fimbrial protein family.</text>
</comment>
<keyword evidence="3 5" id="KW-0732">Signal</keyword>
<dbReference type="EMBL" id="CP065668">
    <property type="protein sequence ID" value="QPS07270.1"/>
    <property type="molecule type" value="Genomic_DNA"/>
</dbReference>
<dbReference type="InterPro" id="IPR039458">
    <property type="entry name" value="FimA-like"/>
</dbReference>
<dbReference type="Pfam" id="PF16970">
    <property type="entry name" value="FimA"/>
    <property type="match status" value="1"/>
</dbReference>
<evidence type="ECO:0000256" key="1">
    <source>
        <dbReference type="ARBA" id="ARBA00004561"/>
    </source>
</evidence>
<evidence type="ECO:0000256" key="2">
    <source>
        <dbReference type="ARBA" id="ARBA00006671"/>
    </source>
</evidence>
<dbReference type="Proteomes" id="UP000594778">
    <property type="component" value="Chromosome"/>
</dbReference>
<comment type="subcellular location">
    <subcellularLocation>
        <location evidence="1">Fimbrium</location>
    </subcellularLocation>
</comment>
<dbReference type="GO" id="GO:0009289">
    <property type="term" value="C:pilus"/>
    <property type="evidence" value="ECO:0007669"/>
    <property type="project" value="UniProtKB-SubCell"/>
</dbReference>
<proteinExistence type="inferred from homology"/>
<evidence type="ECO:0000256" key="4">
    <source>
        <dbReference type="ARBA" id="ARBA00023263"/>
    </source>
</evidence>
<dbReference type="GO" id="GO:0043709">
    <property type="term" value="P:cell adhesion involved in single-species biofilm formation"/>
    <property type="evidence" value="ECO:0007669"/>
    <property type="project" value="TreeGrafter"/>
</dbReference>
<dbReference type="RefSeq" id="WP_183018908.1">
    <property type="nucleotide sequence ID" value="NZ_CP065668.1"/>
</dbReference>
<protein>
    <submittedName>
        <fullName evidence="6">Type 1 fimbrial protein</fullName>
    </submittedName>
</protein>
<feature type="chain" id="PRO_5032781651" evidence="5">
    <location>
        <begin position="24"/>
        <end position="196"/>
    </location>
</feature>
<evidence type="ECO:0000256" key="5">
    <source>
        <dbReference type="SAM" id="SignalP"/>
    </source>
</evidence>
<dbReference type="PANTHER" id="PTHR33420">
    <property type="entry name" value="FIMBRIAL SUBUNIT ELFA-RELATED"/>
    <property type="match status" value="1"/>
</dbReference>
<evidence type="ECO:0000313" key="7">
    <source>
        <dbReference type="Proteomes" id="UP000594778"/>
    </source>
</evidence>